<sequence length="402" mass="45109">MKLPAQPSVPSIHDTHCDGPGLEHSTIPWPRYRSFYYRWLAEDGTKDVPLPPRVDLRGKTVLISGANSGIGKEAAYICALWGAHVIIACRDPPPHEDHPEQVIDEFVARSHGIITNQLVEWWKVDFADLASVKALGDRFISSGRTLDLLFNNAGLNMKKFVQTMDGFELVNQVNYLAHVLLTYTLLPAMKNAKAPRIINTSSSFHYGGTLDFANFNAEKEVKLKKGDEQAVVAEMGEWYCDSKLKLAMWNKELQSRMSRSAEYRHVITHAIHPGYVASNVWRSGWLKQVPGPIQFLLNIGLKYLAIDSKQGSLAMLYAALLPERGIESLTAPAAAPPKEDVPERFTEQVGGRFYLRTQEHPTRPEIEDRTARARLWNRTNEDIKAAKYGLDFILPGPLPGLK</sequence>
<dbReference type="STRING" id="1037660.A0A066V9J0"/>
<evidence type="ECO:0000313" key="3">
    <source>
        <dbReference type="Proteomes" id="UP000027361"/>
    </source>
</evidence>
<dbReference type="EMBL" id="JMSN01000216">
    <property type="protein sequence ID" value="KDN35409.1"/>
    <property type="molecule type" value="Genomic_DNA"/>
</dbReference>
<dbReference type="SUPFAM" id="SSF51735">
    <property type="entry name" value="NAD(P)-binding Rossmann-fold domains"/>
    <property type="match status" value="1"/>
</dbReference>
<organism evidence="2 3">
    <name type="scientific">Tilletiaria anomala (strain ATCC 24038 / CBS 436.72 / UBC 951)</name>
    <dbReference type="NCBI Taxonomy" id="1037660"/>
    <lineage>
        <taxon>Eukaryota</taxon>
        <taxon>Fungi</taxon>
        <taxon>Dikarya</taxon>
        <taxon>Basidiomycota</taxon>
        <taxon>Ustilaginomycotina</taxon>
        <taxon>Exobasidiomycetes</taxon>
        <taxon>Georgefischeriales</taxon>
        <taxon>Tilletiariaceae</taxon>
        <taxon>Tilletiaria</taxon>
    </lineage>
</organism>
<dbReference type="AlphaFoldDB" id="A0A066V9J0"/>
<dbReference type="InterPro" id="IPR002347">
    <property type="entry name" value="SDR_fam"/>
</dbReference>
<proteinExistence type="predicted"/>
<comment type="caution">
    <text evidence="2">The sequence shown here is derived from an EMBL/GenBank/DDBJ whole genome shotgun (WGS) entry which is preliminary data.</text>
</comment>
<protein>
    <submittedName>
        <fullName evidence="2">NAD(P)-binding protein</fullName>
    </submittedName>
</protein>
<dbReference type="PANTHER" id="PTHR43157:SF31">
    <property type="entry name" value="PHOSPHATIDYLINOSITOL-GLYCAN BIOSYNTHESIS CLASS F PROTEIN"/>
    <property type="match status" value="1"/>
</dbReference>
<dbReference type="Proteomes" id="UP000027361">
    <property type="component" value="Unassembled WGS sequence"/>
</dbReference>
<dbReference type="InterPro" id="IPR036291">
    <property type="entry name" value="NAD(P)-bd_dom_sf"/>
</dbReference>
<dbReference type="GeneID" id="25265530"/>
<dbReference type="OrthoDB" id="542013at2759"/>
<dbReference type="HOGENOM" id="CLU_010194_44_4_1"/>
<keyword evidence="3" id="KW-1185">Reference proteome</keyword>
<dbReference type="PANTHER" id="PTHR43157">
    <property type="entry name" value="PHOSPHATIDYLINOSITOL-GLYCAN BIOSYNTHESIS CLASS F PROTEIN-RELATED"/>
    <property type="match status" value="1"/>
</dbReference>
<dbReference type="Gene3D" id="3.40.50.720">
    <property type="entry name" value="NAD(P)-binding Rossmann-like Domain"/>
    <property type="match status" value="1"/>
</dbReference>
<reference evidence="2 3" key="1">
    <citation type="submission" date="2014-05" db="EMBL/GenBank/DDBJ databases">
        <title>Draft genome sequence of a rare smut relative, Tilletiaria anomala UBC 951.</title>
        <authorList>
            <consortium name="DOE Joint Genome Institute"/>
            <person name="Toome M."/>
            <person name="Kuo A."/>
            <person name="Henrissat B."/>
            <person name="Lipzen A."/>
            <person name="Tritt A."/>
            <person name="Yoshinaga Y."/>
            <person name="Zane M."/>
            <person name="Barry K."/>
            <person name="Grigoriev I.V."/>
            <person name="Spatafora J.W."/>
            <person name="Aimea M.C."/>
        </authorList>
    </citation>
    <scope>NUCLEOTIDE SEQUENCE [LARGE SCALE GENOMIC DNA]</scope>
    <source>
        <strain evidence="2 3">UBC 951</strain>
    </source>
</reference>
<name>A0A066V9J0_TILAU</name>
<accession>A0A066V9J0</accession>
<dbReference type="PRINTS" id="PR00081">
    <property type="entry name" value="GDHRDH"/>
</dbReference>
<keyword evidence="1" id="KW-0560">Oxidoreductase</keyword>
<dbReference type="RefSeq" id="XP_013239786.1">
    <property type="nucleotide sequence ID" value="XM_013384332.1"/>
</dbReference>
<evidence type="ECO:0000313" key="2">
    <source>
        <dbReference type="EMBL" id="KDN35409.1"/>
    </source>
</evidence>
<evidence type="ECO:0000256" key="1">
    <source>
        <dbReference type="ARBA" id="ARBA00023002"/>
    </source>
</evidence>
<gene>
    <name evidence="2" type="ORF">K437DRAFT_260375</name>
</gene>
<dbReference type="GO" id="GO:0016491">
    <property type="term" value="F:oxidoreductase activity"/>
    <property type="evidence" value="ECO:0007669"/>
    <property type="project" value="UniProtKB-KW"/>
</dbReference>
<dbReference type="Pfam" id="PF00106">
    <property type="entry name" value="adh_short"/>
    <property type="match status" value="1"/>
</dbReference>
<dbReference type="InParanoid" id="A0A066V9J0"/>
<dbReference type="OMA" id="PPAWEQH"/>